<dbReference type="InterPro" id="IPR036388">
    <property type="entry name" value="WH-like_DNA-bd_sf"/>
</dbReference>
<keyword evidence="5" id="KW-0804">Transcription</keyword>
<dbReference type="OrthoDB" id="646694at2"/>
<gene>
    <name evidence="7" type="ORF">C9J12_06450</name>
</gene>
<comment type="similarity">
    <text evidence="1">Belongs to the LysR transcriptional regulatory family.</text>
</comment>
<dbReference type="PANTHER" id="PTHR30346">
    <property type="entry name" value="TRANSCRIPTIONAL DUAL REGULATOR HCAR-RELATED"/>
    <property type="match status" value="1"/>
</dbReference>
<dbReference type="SUPFAM" id="SSF46785">
    <property type="entry name" value="Winged helix' DNA-binding domain"/>
    <property type="match status" value="1"/>
</dbReference>
<dbReference type="PRINTS" id="PR00039">
    <property type="entry name" value="HTHLYSR"/>
</dbReference>
<dbReference type="PANTHER" id="PTHR30346:SF26">
    <property type="entry name" value="HYDROGEN PEROXIDE-INDUCIBLE GENES ACTIVATOR"/>
    <property type="match status" value="1"/>
</dbReference>
<protein>
    <submittedName>
        <fullName evidence="7">LysR family transcriptional regulator</fullName>
    </submittedName>
</protein>
<name>A0A2T3JL55_9GAMM</name>
<dbReference type="Pfam" id="PF03466">
    <property type="entry name" value="LysR_substrate"/>
    <property type="match status" value="1"/>
</dbReference>
<organism evidence="7 8">
    <name type="scientific">Photobacterium frigidiphilum</name>
    <dbReference type="NCBI Taxonomy" id="264736"/>
    <lineage>
        <taxon>Bacteria</taxon>
        <taxon>Pseudomonadati</taxon>
        <taxon>Pseudomonadota</taxon>
        <taxon>Gammaproteobacteria</taxon>
        <taxon>Vibrionales</taxon>
        <taxon>Vibrionaceae</taxon>
        <taxon>Photobacterium</taxon>
    </lineage>
</organism>
<keyword evidence="2" id="KW-0805">Transcription regulation</keyword>
<evidence type="ECO:0000256" key="5">
    <source>
        <dbReference type="ARBA" id="ARBA00023163"/>
    </source>
</evidence>
<dbReference type="Gene3D" id="1.10.10.10">
    <property type="entry name" value="Winged helix-like DNA-binding domain superfamily/Winged helix DNA-binding domain"/>
    <property type="match status" value="1"/>
</dbReference>
<dbReference type="EMBL" id="PYMJ01000005">
    <property type="protein sequence ID" value="PSU49751.1"/>
    <property type="molecule type" value="Genomic_DNA"/>
</dbReference>
<evidence type="ECO:0000313" key="7">
    <source>
        <dbReference type="EMBL" id="PSU49751.1"/>
    </source>
</evidence>
<accession>A0A2T3JL55</accession>
<evidence type="ECO:0000313" key="8">
    <source>
        <dbReference type="Proteomes" id="UP000240987"/>
    </source>
</evidence>
<dbReference type="GO" id="GO:0032993">
    <property type="term" value="C:protein-DNA complex"/>
    <property type="evidence" value="ECO:0007669"/>
    <property type="project" value="TreeGrafter"/>
</dbReference>
<keyword evidence="4" id="KW-0010">Activator</keyword>
<dbReference type="RefSeq" id="WP_107241972.1">
    <property type="nucleotide sequence ID" value="NZ_PYMJ01000005.1"/>
</dbReference>
<evidence type="ECO:0000259" key="6">
    <source>
        <dbReference type="PROSITE" id="PS50931"/>
    </source>
</evidence>
<dbReference type="InterPro" id="IPR036390">
    <property type="entry name" value="WH_DNA-bd_sf"/>
</dbReference>
<comment type="caution">
    <text evidence="7">The sequence shown here is derived from an EMBL/GenBank/DDBJ whole genome shotgun (WGS) entry which is preliminary data.</text>
</comment>
<dbReference type="GO" id="GO:0003700">
    <property type="term" value="F:DNA-binding transcription factor activity"/>
    <property type="evidence" value="ECO:0007669"/>
    <property type="project" value="InterPro"/>
</dbReference>
<dbReference type="AlphaFoldDB" id="A0A2T3JL55"/>
<dbReference type="PROSITE" id="PS50931">
    <property type="entry name" value="HTH_LYSR"/>
    <property type="match status" value="1"/>
</dbReference>
<evidence type="ECO:0000256" key="3">
    <source>
        <dbReference type="ARBA" id="ARBA00023125"/>
    </source>
</evidence>
<dbReference type="Gene3D" id="3.40.190.10">
    <property type="entry name" value="Periplasmic binding protein-like II"/>
    <property type="match status" value="2"/>
</dbReference>
<keyword evidence="8" id="KW-1185">Reference proteome</keyword>
<evidence type="ECO:0000256" key="4">
    <source>
        <dbReference type="ARBA" id="ARBA00023159"/>
    </source>
</evidence>
<proteinExistence type="inferred from homology"/>
<dbReference type="Proteomes" id="UP000240987">
    <property type="component" value="Unassembled WGS sequence"/>
</dbReference>
<feature type="domain" description="HTH lysR-type" evidence="6">
    <location>
        <begin position="1"/>
        <end position="58"/>
    </location>
</feature>
<dbReference type="InterPro" id="IPR005119">
    <property type="entry name" value="LysR_subst-bd"/>
</dbReference>
<dbReference type="CDD" id="cd05466">
    <property type="entry name" value="PBP2_LTTR_substrate"/>
    <property type="match status" value="1"/>
</dbReference>
<evidence type="ECO:0000256" key="1">
    <source>
        <dbReference type="ARBA" id="ARBA00009437"/>
    </source>
</evidence>
<dbReference type="InterPro" id="IPR000847">
    <property type="entry name" value="LysR_HTH_N"/>
</dbReference>
<reference evidence="7 8" key="1">
    <citation type="submission" date="2018-01" db="EMBL/GenBank/DDBJ databases">
        <title>Whole genome sequencing of Histamine producing bacteria.</title>
        <authorList>
            <person name="Butler K."/>
        </authorList>
    </citation>
    <scope>NUCLEOTIDE SEQUENCE [LARGE SCALE GENOMIC DNA]</scope>
    <source>
        <strain evidence="7 8">JCM 12947</strain>
    </source>
</reference>
<dbReference type="GO" id="GO:0003677">
    <property type="term" value="F:DNA binding"/>
    <property type="evidence" value="ECO:0007669"/>
    <property type="project" value="UniProtKB-KW"/>
</dbReference>
<dbReference type="FunFam" id="1.10.10.10:FF:000001">
    <property type="entry name" value="LysR family transcriptional regulator"/>
    <property type="match status" value="1"/>
</dbReference>
<keyword evidence="3" id="KW-0238">DNA-binding</keyword>
<dbReference type="Pfam" id="PF00126">
    <property type="entry name" value="HTH_1"/>
    <property type="match status" value="1"/>
</dbReference>
<evidence type="ECO:0000256" key="2">
    <source>
        <dbReference type="ARBA" id="ARBA00023015"/>
    </source>
</evidence>
<dbReference type="SUPFAM" id="SSF53850">
    <property type="entry name" value="Periplasmic binding protein-like II"/>
    <property type="match status" value="1"/>
</dbReference>
<sequence length="293" mass="32733">MDLRLLRFFVAVYEEKNITFAAERCFVSQPSISNAIKQLEEELSTPLFIRHKKGVNLTDEAHYLYPLAIRLLNDINRLPQLFQQRTECLPLTLGNFPDLSQSQLARFLALLTQQVPNVLLELVDHSAESDARITLDMFKADGEIFLPLWDEDYVLCMLPSHPLAALNKVTPQQLHQHDFIECPPCEAHQQTIGLLACDGLAVNLVAKAEHKTQVMHLVQAGLGISFLPTGVLETAKELVTVPLDGPRMFRRLGLCYPANKTLNPALSAAVKVLSQYAHSDLVGTVLTEQNTES</sequence>